<evidence type="ECO:0000259" key="1">
    <source>
        <dbReference type="Pfam" id="PF07819"/>
    </source>
</evidence>
<proteinExistence type="predicted"/>
<dbReference type="EMBL" id="LSRC01000010">
    <property type="protein sequence ID" value="KXI18696.1"/>
    <property type="molecule type" value="Genomic_DNA"/>
</dbReference>
<dbReference type="RefSeq" id="WP_419471018.1">
    <property type="nucleotide sequence ID" value="NZ_KQ961853.1"/>
</dbReference>
<name>A0A135ZAQ7_GARVA</name>
<dbReference type="AlphaFoldDB" id="A0A135ZAQ7"/>
<gene>
    <name evidence="2" type="ORF">HMPREF3230_00199</name>
</gene>
<dbReference type="InterPro" id="IPR029058">
    <property type="entry name" value="AB_hydrolase_fold"/>
</dbReference>
<dbReference type="Gene3D" id="3.40.50.1820">
    <property type="entry name" value="alpha/beta hydrolase"/>
    <property type="match status" value="1"/>
</dbReference>
<comment type="caution">
    <text evidence="2">The sequence shown here is derived from an EMBL/GenBank/DDBJ whole genome shotgun (WGS) entry which is preliminary data.</text>
</comment>
<evidence type="ECO:0000313" key="2">
    <source>
        <dbReference type="EMBL" id="KXI18696.1"/>
    </source>
</evidence>
<sequence length="531" mass="58459">MMPWKVQSTIIGGKALSASKEQEYLYCSNQLKNLSYDFNYLSENWLQAYMRIMSITLAKNSCDGPFCNISDSINTSLSYEECRINSQECKLISEKLLDLSELIARANSLYSNAELSTRNFFDNTVSLCFTLIPSLSIPMLVSAGISLNSDKNNSMTNFAKWSNATAPLQQGFIRGISNNILINPITGFTIHGLNFMKKAKLLFNNGKQDKSIIFNNFSRSSLSEVSAGLSSITSRINNYSQGNKLTVSKINIPNKSKTILPKNGQSIKEALTNITELSSGNIGVHPPLANSEAATIAIQCFKKKDGSKSWLVTIPGTDGKPHSPFGWEQNAEVMSAYKSDRVKADSARMVINAMKKAGIQKNDPVALIGHSQGGIVAAAIASDYSKEYNIQHVVTAGSPIANHNIPEKTWVTSIEMEDELVANLDGKSNPSRSNWVTIRAKATHFDRKNIKNSKKSKENNENNEKYDISGVTVKGIDEKGTLTHDLHYHQAAYEDASTLGSSAILNQENHFKNIVDGKLESTTLWQGVMNK</sequence>
<dbReference type="PATRIC" id="fig|2702.101.peg.197"/>
<feature type="domain" description="GPI inositol-deacylase PGAP1-like alpha/beta" evidence="1">
    <location>
        <begin position="351"/>
        <end position="412"/>
    </location>
</feature>
<reference evidence="2 3" key="1">
    <citation type="submission" date="2016-02" db="EMBL/GenBank/DDBJ databases">
        <authorList>
            <person name="Wen L."/>
            <person name="He K."/>
            <person name="Yang H."/>
        </authorList>
    </citation>
    <scope>NUCLEOTIDE SEQUENCE [LARGE SCALE GENOMIC DNA]</scope>
    <source>
        <strain evidence="2 3">CMW7778B</strain>
    </source>
</reference>
<accession>A0A135ZAQ7</accession>
<dbReference type="SUPFAM" id="SSF53474">
    <property type="entry name" value="alpha/beta-Hydrolases"/>
    <property type="match status" value="1"/>
</dbReference>
<organism evidence="2 3">
    <name type="scientific">Gardnerella vaginalis</name>
    <dbReference type="NCBI Taxonomy" id="2702"/>
    <lineage>
        <taxon>Bacteria</taxon>
        <taxon>Bacillati</taxon>
        <taxon>Actinomycetota</taxon>
        <taxon>Actinomycetes</taxon>
        <taxon>Bifidobacteriales</taxon>
        <taxon>Bifidobacteriaceae</taxon>
        <taxon>Gardnerella</taxon>
    </lineage>
</organism>
<dbReference type="GO" id="GO:0016788">
    <property type="term" value="F:hydrolase activity, acting on ester bonds"/>
    <property type="evidence" value="ECO:0007669"/>
    <property type="project" value="InterPro"/>
</dbReference>
<dbReference type="Proteomes" id="UP000070505">
    <property type="component" value="Unassembled WGS sequence"/>
</dbReference>
<evidence type="ECO:0000313" key="3">
    <source>
        <dbReference type="Proteomes" id="UP000070505"/>
    </source>
</evidence>
<dbReference type="InterPro" id="IPR012908">
    <property type="entry name" value="PGAP1-ab_dom-like"/>
</dbReference>
<protein>
    <recommendedName>
        <fullName evidence="1">GPI inositol-deacylase PGAP1-like alpha/beta domain-containing protein</fullName>
    </recommendedName>
</protein>
<dbReference type="Pfam" id="PF07819">
    <property type="entry name" value="PGAP1"/>
    <property type="match status" value="1"/>
</dbReference>